<dbReference type="Proteomes" id="UP001500604">
    <property type="component" value="Unassembled WGS sequence"/>
</dbReference>
<sequence>MPGSNTEQYQIHVSVTTDYVKDQSEPDNGRYVFAYHITLKNTGTVAARLLTRHWYITDGNQKVQEVAGEGVVGQQPHLAPGQKYAYSSGCMLETPVGTMHGSYHMLADDDHEFEAPIPVFTLSVPGALH</sequence>
<comment type="caution">
    <text evidence="4">The sequence shown here is derived from an EMBL/GenBank/DDBJ whole genome shotgun (WGS) entry which is preliminary data.</text>
</comment>
<evidence type="ECO:0000313" key="4">
    <source>
        <dbReference type="EMBL" id="GAA4651053.1"/>
    </source>
</evidence>
<dbReference type="PANTHER" id="PTHR14289">
    <property type="entry name" value="F-BOX ONLY PROTEIN 3"/>
    <property type="match status" value="1"/>
</dbReference>
<dbReference type="Pfam" id="PF04379">
    <property type="entry name" value="DUF525"/>
    <property type="match status" value="1"/>
</dbReference>
<dbReference type="HAMAP" id="MF_00791">
    <property type="entry name" value="ApaG"/>
    <property type="match status" value="1"/>
</dbReference>
<keyword evidence="5" id="KW-1185">Reference proteome</keyword>
<dbReference type="PANTHER" id="PTHR14289:SF16">
    <property type="entry name" value="POLYMERASE DELTA-INTERACTING PROTEIN 2"/>
    <property type="match status" value="1"/>
</dbReference>
<dbReference type="PROSITE" id="PS51087">
    <property type="entry name" value="APAG"/>
    <property type="match status" value="1"/>
</dbReference>
<accession>A0ABP8V6G3</accession>
<dbReference type="Gene3D" id="2.60.40.1470">
    <property type="entry name" value="ApaG domain"/>
    <property type="match status" value="1"/>
</dbReference>
<reference evidence="5" key="1">
    <citation type="journal article" date="2019" name="Int. J. Syst. Evol. Microbiol.">
        <title>The Global Catalogue of Microorganisms (GCM) 10K type strain sequencing project: providing services to taxonomists for standard genome sequencing and annotation.</title>
        <authorList>
            <consortium name="The Broad Institute Genomics Platform"/>
            <consortium name="The Broad Institute Genome Sequencing Center for Infectious Disease"/>
            <person name="Wu L."/>
            <person name="Ma J."/>
        </authorList>
    </citation>
    <scope>NUCLEOTIDE SEQUENCE [LARGE SCALE GENOMIC DNA]</scope>
    <source>
        <strain evidence="5">JCM 17805</strain>
    </source>
</reference>
<dbReference type="InterPro" id="IPR036767">
    <property type="entry name" value="ApaG_sf"/>
</dbReference>
<dbReference type="NCBIfam" id="NF003967">
    <property type="entry name" value="PRK05461.1"/>
    <property type="match status" value="1"/>
</dbReference>
<dbReference type="EMBL" id="BAABFL010000435">
    <property type="protein sequence ID" value="GAA4651053.1"/>
    <property type="molecule type" value="Genomic_DNA"/>
</dbReference>
<evidence type="ECO:0000256" key="2">
    <source>
        <dbReference type="HAMAP-Rule" id="MF_00791"/>
    </source>
</evidence>
<gene>
    <name evidence="2 4" type="primary">apaG</name>
    <name evidence="4" type="ORF">GCM10023116_33360</name>
</gene>
<dbReference type="InterPro" id="IPR023065">
    <property type="entry name" value="Uncharacterised_ApaG"/>
</dbReference>
<evidence type="ECO:0000256" key="1">
    <source>
        <dbReference type="ARBA" id="ARBA00017693"/>
    </source>
</evidence>
<protein>
    <recommendedName>
        <fullName evidence="1 2">Protein ApaG</fullName>
    </recommendedName>
</protein>
<feature type="domain" description="ApaG" evidence="3">
    <location>
        <begin position="5"/>
        <end position="129"/>
    </location>
</feature>
<evidence type="ECO:0000313" key="5">
    <source>
        <dbReference type="Proteomes" id="UP001500604"/>
    </source>
</evidence>
<dbReference type="SUPFAM" id="SSF110069">
    <property type="entry name" value="ApaG-like"/>
    <property type="match status" value="1"/>
</dbReference>
<proteinExistence type="inferred from homology"/>
<organism evidence="4 5">
    <name type="scientific">Kistimonas scapharcae</name>
    <dbReference type="NCBI Taxonomy" id="1036133"/>
    <lineage>
        <taxon>Bacteria</taxon>
        <taxon>Pseudomonadati</taxon>
        <taxon>Pseudomonadota</taxon>
        <taxon>Gammaproteobacteria</taxon>
        <taxon>Oceanospirillales</taxon>
        <taxon>Endozoicomonadaceae</taxon>
        <taxon>Kistimonas</taxon>
    </lineage>
</organism>
<dbReference type="InterPro" id="IPR007474">
    <property type="entry name" value="ApaG_domain"/>
</dbReference>
<dbReference type="RefSeq" id="WP_345197355.1">
    <property type="nucleotide sequence ID" value="NZ_BAABFL010000435.1"/>
</dbReference>
<name>A0ABP8V6G3_9GAMM</name>
<evidence type="ECO:0000259" key="3">
    <source>
        <dbReference type="PROSITE" id="PS51087"/>
    </source>
</evidence>